<evidence type="ECO:0000313" key="2">
    <source>
        <dbReference type="Proteomes" id="UP000308600"/>
    </source>
</evidence>
<keyword evidence="2" id="KW-1185">Reference proteome</keyword>
<organism evidence="1 2">
    <name type="scientific">Pluteus cervinus</name>
    <dbReference type="NCBI Taxonomy" id="181527"/>
    <lineage>
        <taxon>Eukaryota</taxon>
        <taxon>Fungi</taxon>
        <taxon>Dikarya</taxon>
        <taxon>Basidiomycota</taxon>
        <taxon>Agaricomycotina</taxon>
        <taxon>Agaricomycetes</taxon>
        <taxon>Agaricomycetidae</taxon>
        <taxon>Agaricales</taxon>
        <taxon>Pluteineae</taxon>
        <taxon>Pluteaceae</taxon>
        <taxon>Pluteus</taxon>
    </lineage>
</organism>
<protein>
    <submittedName>
        <fullName evidence="1">Uncharacterized protein</fullName>
    </submittedName>
</protein>
<evidence type="ECO:0000313" key="1">
    <source>
        <dbReference type="EMBL" id="TFK62401.1"/>
    </source>
</evidence>
<gene>
    <name evidence="1" type="ORF">BDN72DRAFT_848732</name>
</gene>
<reference evidence="1 2" key="1">
    <citation type="journal article" date="2019" name="Nat. Ecol. Evol.">
        <title>Megaphylogeny resolves global patterns of mushroom evolution.</title>
        <authorList>
            <person name="Varga T."/>
            <person name="Krizsan K."/>
            <person name="Foldi C."/>
            <person name="Dima B."/>
            <person name="Sanchez-Garcia M."/>
            <person name="Sanchez-Ramirez S."/>
            <person name="Szollosi G.J."/>
            <person name="Szarkandi J.G."/>
            <person name="Papp V."/>
            <person name="Albert L."/>
            <person name="Andreopoulos W."/>
            <person name="Angelini C."/>
            <person name="Antonin V."/>
            <person name="Barry K.W."/>
            <person name="Bougher N.L."/>
            <person name="Buchanan P."/>
            <person name="Buyck B."/>
            <person name="Bense V."/>
            <person name="Catcheside P."/>
            <person name="Chovatia M."/>
            <person name="Cooper J."/>
            <person name="Damon W."/>
            <person name="Desjardin D."/>
            <person name="Finy P."/>
            <person name="Geml J."/>
            <person name="Haridas S."/>
            <person name="Hughes K."/>
            <person name="Justo A."/>
            <person name="Karasinski D."/>
            <person name="Kautmanova I."/>
            <person name="Kiss B."/>
            <person name="Kocsube S."/>
            <person name="Kotiranta H."/>
            <person name="LaButti K.M."/>
            <person name="Lechner B.E."/>
            <person name="Liimatainen K."/>
            <person name="Lipzen A."/>
            <person name="Lukacs Z."/>
            <person name="Mihaltcheva S."/>
            <person name="Morgado L.N."/>
            <person name="Niskanen T."/>
            <person name="Noordeloos M.E."/>
            <person name="Ohm R.A."/>
            <person name="Ortiz-Santana B."/>
            <person name="Ovrebo C."/>
            <person name="Racz N."/>
            <person name="Riley R."/>
            <person name="Savchenko A."/>
            <person name="Shiryaev A."/>
            <person name="Soop K."/>
            <person name="Spirin V."/>
            <person name="Szebenyi C."/>
            <person name="Tomsovsky M."/>
            <person name="Tulloss R.E."/>
            <person name="Uehling J."/>
            <person name="Grigoriev I.V."/>
            <person name="Vagvolgyi C."/>
            <person name="Papp T."/>
            <person name="Martin F.M."/>
            <person name="Miettinen O."/>
            <person name="Hibbett D.S."/>
            <person name="Nagy L.G."/>
        </authorList>
    </citation>
    <scope>NUCLEOTIDE SEQUENCE [LARGE SCALE GENOMIC DNA]</scope>
    <source>
        <strain evidence="1 2">NL-1719</strain>
    </source>
</reference>
<dbReference type="EMBL" id="ML208584">
    <property type="protein sequence ID" value="TFK62401.1"/>
    <property type="molecule type" value="Genomic_DNA"/>
</dbReference>
<dbReference type="Proteomes" id="UP000308600">
    <property type="component" value="Unassembled WGS sequence"/>
</dbReference>
<accession>A0ACD3A9W1</accession>
<proteinExistence type="predicted"/>
<sequence length="491" mass="56548">MINQILPNELWEHVFLNLDYPSVLRCQRVCRLFGDIITSSAEVQYRGELSMDGMVDTGWSNLPVKQRLALLRERRSAWDNLQWELFPEETIPNVYHAYDFVDGTYAIIRNHKEFTAVIPPTKTTEGRRLTRHLEFSARDFSMDPTQDVIIFLGEQDINNPTIYLHVRSYESMSPHPQSEQSRIPVNCQERPYDCLLQVVDDLFALSCNDTLETKMDIRIWNWKTGKLIFEKRFADVGIKAESFTFINSQAFAIADPSENGYIGIYDLSSGTEVSRLHFPELADGALQNIDADTPPFFANPWSDRVFMTSPRSRIHTFSLSYWCDEGDLVLRAYLKNEILLSHATPRASEADSLGPRNVRWEDWGPKNTRIREMDPMEDSHCFSHGLRLVLPLEENYKYLRVLDFNFPRKLADNPNQSKSSVVSVTSPTTISYPSTFKEDIVTHLPYTMHLRVLPTFCPDSSDSTLILSESHIVVINEFDRGDESDLCTMAF</sequence>
<name>A0ACD3A9W1_9AGAR</name>